<gene>
    <name evidence="4" type="primary">LOC109713569</name>
</gene>
<dbReference type="Proteomes" id="UP000515123">
    <property type="component" value="Linkage group 8"/>
</dbReference>
<accession>A0A6P5FCE2</accession>
<dbReference type="RefSeq" id="XP_020093277.1">
    <property type="nucleotide sequence ID" value="XM_020237688.1"/>
</dbReference>
<dbReference type="Gramene" id="Aco016664.1.mrna1">
    <property type="protein sequence ID" value="Aco016664.1.mrna1.cds1"/>
    <property type="gene ID" value="Aco016664.1.path1"/>
</dbReference>
<dbReference type="AlphaFoldDB" id="A0A6P5FCE2"/>
<evidence type="ECO:0000259" key="2">
    <source>
        <dbReference type="Pfam" id="PF03107"/>
    </source>
</evidence>
<dbReference type="SUPFAM" id="SSF57889">
    <property type="entry name" value="Cysteine-rich domain"/>
    <property type="match status" value="2"/>
</dbReference>
<feature type="domain" description="DC1" evidence="2">
    <location>
        <begin position="69"/>
        <end position="116"/>
    </location>
</feature>
<organism evidence="3 4">
    <name type="scientific">Ananas comosus</name>
    <name type="common">Pineapple</name>
    <name type="synonym">Ananas ananas</name>
    <dbReference type="NCBI Taxonomy" id="4615"/>
    <lineage>
        <taxon>Eukaryota</taxon>
        <taxon>Viridiplantae</taxon>
        <taxon>Streptophyta</taxon>
        <taxon>Embryophyta</taxon>
        <taxon>Tracheophyta</taxon>
        <taxon>Spermatophyta</taxon>
        <taxon>Magnoliopsida</taxon>
        <taxon>Liliopsida</taxon>
        <taxon>Poales</taxon>
        <taxon>Bromeliaceae</taxon>
        <taxon>Bromelioideae</taxon>
        <taxon>Ananas</taxon>
    </lineage>
</organism>
<protein>
    <submittedName>
        <fullName evidence="4">Diacylglycerol kinase theta-like</fullName>
    </submittedName>
</protein>
<proteinExistence type="predicted"/>
<dbReference type="Pfam" id="PF03107">
    <property type="entry name" value="C1_2"/>
    <property type="match status" value="3"/>
</dbReference>
<evidence type="ECO:0000313" key="4">
    <source>
        <dbReference type="RefSeq" id="XP_020093277.1"/>
    </source>
</evidence>
<reference evidence="3" key="1">
    <citation type="journal article" date="2015" name="Nat. Genet.">
        <title>The pineapple genome and the evolution of CAM photosynthesis.</title>
        <authorList>
            <person name="Ming R."/>
            <person name="VanBuren R."/>
            <person name="Wai C.M."/>
            <person name="Tang H."/>
            <person name="Schatz M.C."/>
            <person name="Bowers J.E."/>
            <person name="Lyons E."/>
            <person name="Wang M.L."/>
            <person name="Chen J."/>
            <person name="Biggers E."/>
            <person name="Zhang J."/>
            <person name="Huang L."/>
            <person name="Zhang L."/>
            <person name="Miao W."/>
            <person name="Zhang J."/>
            <person name="Ye Z."/>
            <person name="Miao C."/>
            <person name="Lin Z."/>
            <person name="Wang H."/>
            <person name="Zhou H."/>
            <person name="Yim W.C."/>
            <person name="Priest H.D."/>
            <person name="Zheng C."/>
            <person name="Woodhouse M."/>
            <person name="Edger P.P."/>
            <person name="Guyot R."/>
            <person name="Guo H.B."/>
            <person name="Guo H."/>
            <person name="Zheng G."/>
            <person name="Singh R."/>
            <person name="Sharma A."/>
            <person name="Min X."/>
            <person name="Zheng Y."/>
            <person name="Lee H."/>
            <person name="Gurtowski J."/>
            <person name="Sedlazeck F.J."/>
            <person name="Harkess A."/>
            <person name="McKain M.R."/>
            <person name="Liao Z."/>
            <person name="Fang J."/>
            <person name="Liu J."/>
            <person name="Zhang X."/>
            <person name="Zhang Q."/>
            <person name="Hu W."/>
            <person name="Qin Y."/>
            <person name="Wang K."/>
            <person name="Chen L.Y."/>
            <person name="Shirley N."/>
            <person name="Lin Y.R."/>
            <person name="Liu L.Y."/>
            <person name="Hernandez A.G."/>
            <person name="Wright C.L."/>
            <person name="Bulone V."/>
            <person name="Tuskan G.A."/>
            <person name="Heath K."/>
            <person name="Zee F."/>
            <person name="Moore P.H."/>
            <person name="Sunkar R."/>
            <person name="Leebens-Mack J.H."/>
            <person name="Mockler T."/>
            <person name="Bennetzen J.L."/>
            <person name="Freeling M."/>
            <person name="Sankoff D."/>
            <person name="Paterson A.H."/>
            <person name="Zhu X."/>
            <person name="Yang X."/>
            <person name="Smith J.A."/>
            <person name="Cushman J.C."/>
            <person name="Paull R.E."/>
            <person name="Yu Q."/>
        </authorList>
    </citation>
    <scope>NUCLEOTIDE SEQUENCE [LARGE SCALE GENOMIC DNA]</scope>
    <source>
        <strain evidence="3">cv. F153</strain>
    </source>
</reference>
<evidence type="ECO:0000256" key="1">
    <source>
        <dbReference type="ARBA" id="ARBA00022737"/>
    </source>
</evidence>
<reference evidence="4" key="2">
    <citation type="submission" date="2025-08" db="UniProtKB">
        <authorList>
            <consortium name="RefSeq"/>
        </authorList>
    </citation>
    <scope>IDENTIFICATION</scope>
    <source>
        <tissue evidence="4">Leaf</tissue>
    </source>
</reference>
<feature type="domain" description="DC1" evidence="2">
    <location>
        <begin position="126"/>
        <end position="173"/>
    </location>
</feature>
<dbReference type="InterPro" id="IPR004146">
    <property type="entry name" value="DC1"/>
</dbReference>
<dbReference type="GeneID" id="109713569"/>
<keyword evidence="1" id="KW-0677">Repeat</keyword>
<keyword evidence="3" id="KW-1185">Reference proteome</keyword>
<feature type="domain" description="DC1" evidence="2">
    <location>
        <begin position="15"/>
        <end position="59"/>
    </location>
</feature>
<sequence length="246" mass="27492">MEEENEQEQSLIHISHLHPLYLTDVQPQDHQLCHACRLRCGGRAYRCAPCGYSLHAACARLRRTLRHPAHPAHPLALLLTPPYPDGTFACDACRRSSTAFTLHCSRCRFDLHLPCAAMPQTLTHRSHPQHPLALVHGGSGPAGYVCDLCRAGCDVSRWFYACAACDFGGHVGCFAAESLPKELYELHQQADQEMQDASSLASLQLQQQALQQRQQASDAMARIRRTAGQNAVMLTADPNQYVWRWR</sequence>
<dbReference type="OrthoDB" id="650189at2759"/>
<evidence type="ECO:0000313" key="3">
    <source>
        <dbReference type="Proteomes" id="UP000515123"/>
    </source>
</evidence>
<dbReference type="InterPro" id="IPR046349">
    <property type="entry name" value="C1-like_sf"/>
</dbReference>
<dbReference type="PANTHER" id="PTHR46288:SF80">
    <property type="entry name" value="CYSTEINE_HISTIDINE-RICH C1 DOMAIN FAMILY PROTEIN"/>
    <property type="match status" value="1"/>
</dbReference>
<dbReference type="PANTHER" id="PTHR46288">
    <property type="entry name" value="PHORBOL-ESTER/DAG-TYPE DOMAIN-CONTAINING PROTEIN"/>
    <property type="match status" value="1"/>
</dbReference>
<name>A0A6P5FCE2_ANACO</name>